<accession>A0A4P8WMN2</accession>
<evidence type="ECO:0000256" key="1">
    <source>
        <dbReference type="ARBA" id="ARBA00022729"/>
    </source>
</evidence>
<dbReference type="Gene3D" id="3.40.50.2300">
    <property type="match status" value="2"/>
</dbReference>
<dbReference type="PANTHER" id="PTHR30483">
    <property type="entry name" value="LEUCINE-SPECIFIC-BINDING PROTEIN"/>
    <property type="match status" value="1"/>
</dbReference>
<dbReference type="Pfam" id="PF13458">
    <property type="entry name" value="Peripla_BP_6"/>
    <property type="match status" value="1"/>
</dbReference>
<protein>
    <recommendedName>
        <fullName evidence="2">Leucine-binding protein domain-containing protein</fullName>
    </recommendedName>
</protein>
<keyword evidence="1" id="KW-0732">Signal</keyword>
<dbReference type="PANTHER" id="PTHR30483:SF37">
    <property type="entry name" value="ABC TRANSPORTER SUBSTRATE-BINDING PROTEIN"/>
    <property type="match status" value="1"/>
</dbReference>
<dbReference type="KEGG" id="nvr:FEJ81_21405"/>
<gene>
    <name evidence="3" type="ORF">FEJ81_21405</name>
</gene>
<dbReference type="Proteomes" id="UP000302218">
    <property type="component" value="Plasmid pNVE414"/>
</dbReference>
<dbReference type="InterPro" id="IPR028082">
    <property type="entry name" value="Peripla_BP_I"/>
</dbReference>
<dbReference type="SUPFAM" id="SSF53822">
    <property type="entry name" value="Periplasmic binding protein-like I"/>
    <property type="match status" value="1"/>
</dbReference>
<dbReference type="RefSeq" id="WP_138247239.1">
    <property type="nucleotide sequence ID" value="NZ_CP040332.1"/>
</dbReference>
<geneLocation type="plasmid" evidence="4">
    <name>pnve414</name>
</geneLocation>
<proteinExistence type="predicted"/>
<dbReference type="InterPro" id="IPR028081">
    <property type="entry name" value="Leu-bd"/>
</dbReference>
<name>A0A4P8WMN2_9EURY</name>
<dbReference type="EMBL" id="CP040332">
    <property type="protein sequence ID" value="QCS44849.1"/>
    <property type="molecule type" value="Genomic_DNA"/>
</dbReference>
<evidence type="ECO:0000313" key="4">
    <source>
        <dbReference type="Proteomes" id="UP000302218"/>
    </source>
</evidence>
<feature type="domain" description="Leucine-binding protein" evidence="2">
    <location>
        <begin position="50"/>
        <end position="398"/>
    </location>
</feature>
<sequence length="442" mass="47694">MRFPSTSIRMTDDYGDNRVVSRRSFVRIAGTASAVGVAGCLGGSDSSDTFTLGAIHPLSGDAAEMGSRFQDIVSAGVQAVNEGASDLEPLAGAEGEGLPGQDGTEVEVLWADHQGSSDVARSEAESMVLDDGVDVLLGSYYSGTTEVVSQVAQREGVPHICGTAIGEGLTERDLDWFWQVPPHTGVKGESMFEFADGMNEQHDAGLETVSIIHQDGTFGTEVANSMQRVVEESDFELALDTISYSAQSVNSLSTEIRNIEQAGADIIVHAANVRDAVIMLEDMQTEDYYPELMLTPGSAYLDPSLLEESVSDYVFSGSDFAHDMFEVHPPMGAYNSYSEEESGTPFDGSSIYAWGEFFTAIAAADRAESLSSDDLRASLNSMSAEPYVAGLPYPVEFDDNGYNQEAFSFVVQSEDSQLETVWPFDQAQDDAMTYPVPSWDER</sequence>
<dbReference type="InterPro" id="IPR051010">
    <property type="entry name" value="BCAA_transport"/>
</dbReference>
<dbReference type="AlphaFoldDB" id="A0A4P8WMN2"/>
<evidence type="ECO:0000259" key="2">
    <source>
        <dbReference type="Pfam" id="PF13458"/>
    </source>
</evidence>
<organism evidence="3 4">
    <name type="scientific">Natrinema versiforme</name>
    <dbReference type="NCBI Taxonomy" id="88724"/>
    <lineage>
        <taxon>Archaea</taxon>
        <taxon>Methanobacteriati</taxon>
        <taxon>Methanobacteriota</taxon>
        <taxon>Stenosarchaea group</taxon>
        <taxon>Halobacteria</taxon>
        <taxon>Halobacteriales</taxon>
        <taxon>Natrialbaceae</taxon>
        <taxon>Natrinema</taxon>
    </lineage>
</organism>
<evidence type="ECO:0000313" key="3">
    <source>
        <dbReference type="EMBL" id="QCS44849.1"/>
    </source>
</evidence>
<keyword evidence="3" id="KW-0614">Plasmid</keyword>
<dbReference type="GeneID" id="40267887"/>
<reference evidence="4" key="1">
    <citation type="submission" date="2019-05" db="EMBL/GenBank/DDBJ databases">
        <title>Genome sequence and methylation pattern of the halophilic Archaeon Natrinema versiforme BOL5-4.</title>
        <authorList>
            <person name="DasSarma P."/>
            <person name="Anton B.P."/>
            <person name="DasSarma S.L."/>
            <person name="Martinez F.L."/>
            <person name="Guzman D."/>
            <person name="Roberts R.J."/>
            <person name="DasSarma S."/>
        </authorList>
    </citation>
    <scope>NUCLEOTIDE SEQUENCE [LARGE SCALE GENOMIC DNA]</scope>
    <source>
        <strain evidence="4">BOL5-4</strain>
        <plasmid evidence="4">pnve414</plasmid>
    </source>
</reference>